<organism evidence="1 2">
    <name type="scientific">Smallanthus sonchifolius</name>
    <dbReference type="NCBI Taxonomy" id="185202"/>
    <lineage>
        <taxon>Eukaryota</taxon>
        <taxon>Viridiplantae</taxon>
        <taxon>Streptophyta</taxon>
        <taxon>Embryophyta</taxon>
        <taxon>Tracheophyta</taxon>
        <taxon>Spermatophyta</taxon>
        <taxon>Magnoliopsida</taxon>
        <taxon>eudicotyledons</taxon>
        <taxon>Gunneridae</taxon>
        <taxon>Pentapetalae</taxon>
        <taxon>asterids</taxon>
        <taxon>campanulids</taxon>
        <taxon>Asterales</taxon>
        <taxon>Asteraceae</taxon>
        <taxon>Asteroideae</taxon>
        <taxon>Heliantheae alliance</taxon>
        <taxon>Millerieae</taxon>
        <taxon>Smallanthus</taxon>
    </lineage>
</organism>
<reference evidence="1 2" key="2">
    <citation type="journal article" date="2022" name="Mol. Ecol. Resour.">
        <title>The genomes of chicory, endive, great burdock and yacon provide insights into Asteraceae paleo-polyploidization history and plant inulin production.</title>
        <authorList>
            <person name="Fan W."/>
            <person name="Wang S."/>
            <person name="Wang H."/>
            <person name="Wang A."/>
            <person name="Jiang F."/>
            <person name="Liu H."/>
            <person name="Zhao H."/>
            <person name="Xu D."/>
            <person name="Zhang Y."/>
        </authorList>
    </citation>
    <scope>NUCLEOTIDE SEQUENCE [LARGE SCALE GENOMIC DNA]</scope>
    <source>
        <strain evidence="2">cv. Yunnan</strain>
        <tissue evidence="1">Leaves</tissue>
    </source>
</reference>
<gene>
    <name evidence="1" type="ORF">L1987_29893</name>
</gene>
<accession>A0ACB9I178</accession>
<dbReference type="Proteomes" id="UP001056120">
    <property type="component" value="Linkage Group LG10"/>
</dbReference>
<comment type="caution">
    <text evidence="1">The sequence shown here is derived from an EMBL/GenBank/DDBJ whole genome shotgun (WGS) entry which is preliminary data.</text>
</comment>
<proteinExistence type="predicted"/>
<evidence type="ECO:0000313" key="2">
    <source>
        <dbReference type="Proteomes" id="UP001056120"/>
    </source>
</evidence>
<name>A0ACB9I178_9ASTR</name>
<sequence>MKSIRELLNNDLGKKFREKKKCKTYGAKSPSPDLKPKPPSLDPKPKLSEATTVCRLVGCWSRRGSPVSSWKRGFGSPVTLSRLTKAVVTRSETKIVRGDHCMPPGRLLESPWLAGE</sequence>
<keyword evidence="2" id="KW-1185">Reference proteome</keyword>
<reference evidence="2" key="1">
    <citation type="journal article" date="2022" name="Mol. Ecol. Resour.">
        <title>The genomes of chicory, endive, great burdock and yacon provide insights into Asteraceae palaeo-polyploidization history and plant inulin production.</title>
        <authorList>
            <person name="Fan W."/>
            <person name="Wang S."/>
            <person name="Wang H."/>
            <person name="Wang A."/>
            <person name="Jiang F."/>
            <person name="Liu H."/>
            <person name="Zhao H."/>
            <person name="Xu D."/>
            <person name="Zhang Y."/>
        </authorList>
    </citation>
    <scope>NUCLEOTIDE SEQUENCE [LARGE SCALE GENOMIC DNA]</scope>
    <source>
        <strain evidence="2">cv. Yunnan</strain>
    </source>
</reference>
<protein>
    <submittedName>
        <fullName evidence="1">Uncharacterized protein</fullName>
    </submittedName>
</protein>
<dbReference type="EMBL" id="CM042027">
    <property type="protein sequence ID" value="KAI3801779.1"/>
    <property type="molecule type" value="Genomic_DNA"/>
</dbReference>
<evidence type="ECO:0000313" key="1">
    <source>
        <dbReference type="EMBL" id="KAI3801779.1"/>
    </source>
</evidence>